<dbReference type="SUPFAM" id="SSF52743">
    <property type="entry name" value="Subtilisin-like"/>
    <property type="match status" value="1"/>
</dbReference>
<dbReference type="Gene3D" id="2.60.40.2030">
    <property type="match status" value="1"/>
</dbReference>
<evidence type="ECO:0000313" key="11">
    <source>
        <dbReference type="EMBL" id="MXG89384.1"/>
    </source>
</evidence>
<organism evidence="11 12">
    <name type="scientific">Nocardioides flavescens</name>
    <dbReference type="NCBI Taxonomy" id="2691959"/>
    <lineage>
        <taxon>Bacteria</taxon>
        <taxon>Bacillati</taxon>
        <taxon>Actinomycetota</taxon>
        <taxon>Actinomycetes</taxon>
        <taxon>Propionibacteriales</taxon>
        <taxon>Nocardioidaceae</taxon>
        <taxon>Nocardioides</taxon>
    </lineage>
</organism>
<dbReference type="RefSeq" id="WP_160876792.1">
    <property type="nucleotide sequence ID" value="NZ_WUEK01000004.1"/>
</dbReference>
<dbReference type="SUPFAM" id="SSF141072">
    <property type="entry name" value="CalX-like"/>
    <property type="match status" value="1"/>
</dbReference>
<dbReference type="SMART" id="SM00237">
    <property type="entry name" value="Calx_beta"/>
    <property type="match status" value="1"/>
</dbReference>
<dbReference type="InterPro" id="IPR015500">
    <property type="entry name" value="Peptidase_S8_subtilisin-rel"/>
</dbReference>
<dbReference type="InterPro" id="IPR000209">
    <property type="entry name" value="Peptidase_S8/S53_dom"/>
</dbReference>
<dbReference type="PROSITE" id="PS51892">
    <property type="entry name" value="SUBTILASE"/>
    <property type="match status" value="1"/>
</dbReference>
<dbReference type="GO" id="GO:0004252">
    <property type="term" value="F:serine-type endopeptidase activity"/>
    <property type="evidence" value="ECO:0007669"/>
    <property type="project" value="UniProtKB-UniRule"/>
</dbReference>
<dbReference type="InterPro" id="IPR023828">
    <property type="entry name" value="Peptidase_S8_Ser-AS"/>
</dbReference>
<gene>
    <name evidence="11" type="ORF">GRQ65_07455</name>
</gene>
<dbReference type="Pfam" id="PF00082">
    <property type="entry name" value="Peptidase_S8"/>
    <property type="match status" value="1"/>
</dbReference>
<evidence type="ECO:0000313" key="12">
    <source>
        <dbReference type="Proteomes" id="UP000473325"/>
    </source>
</evidence>
<dbReference type="AlphaFoldDB" id="A0A6L7F281"/>
<keyword evidence="6 8" id="KW-0720">Serine protease</keyword>
<keyword evidence="12" id="KW-1185">Reference proteome</keyword>
<evidence type="ECO:0000256" key="7">
    <source>
        <dbReference type="ARBA" id="ARBA00022837"/>
    </source>
</evidence>
<protein>
    <submittedName>
        <fullName evidence="11">S8 family serine peptidase</fullName>
    </submittedName>
</protein>
<keyword evidence="2 8" id="KW-0645">Protease</keyword>
<dbReference type="GO" id="GO:0007154">
    <property type="term" value="P:cell communication"/>
    <property type="evidence" value="ECO:0007669"/>
    <property type="project" value="InterPro"/>
</dbReference>
<evidence type="ECO:0000256" key="5">
    <source>
        <dbReference type="ARBA" id="ARBA00022801"/>
    </source>
</evidence>
<dbReference type="InterPro" id="IPR034058">
    <property type="entry name" value="TagA/B/C/D_pept_dom"/>
</dbReference>
<keyword evidence="4" id="KW-0677">Repeat</keyword>
<feature type="chain" id="PRO_5026809469" evidence="9">
    <location>
        <begin position="31"/>
        <end position="886"/>
    </location>
</feature>
<dbReference type="SUPFAM" id="SSF49785">
    <property type="entry name" value="Galactose-binding domain-like"/>
    <property type="match status" value="1"/>
</dbReference>
<evidence type="ECO:0000259" key="10">
    <source>
        <dbReference type="SMART" id="SM00237"/>
    </source>
</evidence>
<evidence type="ECO:0000256" key="8">
    <source>
        <dbReference type="PROSITE-ProRule" id="PRU01240"/>
    </source>
</evidence>
<comment type="caution">
    <text evidence="11">The sequence shown here is derived from an EMBL/GenBank/DDBJ whole genome shotgun (WGS) entry which is preliminary data.</text>
</comment>
<comment type="similarity">
    <text evidence="1 8">Belongs to the peptidase S8 family.</text>
</comment>
<dbReference type="Proteomes" id="UP000473325">
    <property type="component" value="Unassembled WGS sequence"/>
</dbReference>
<dbReference type="Pfam" id="PF03160">
    <property type="entry name" value="Calx-beta"/>
    <property type="match status" value="1"/>
</dbReference>
<feature type="active site" description="Charge relay system" evidence="8">
    <location>
        <position position="281"/>
    </location>
</feature>
<feature type="domain" description="Calx-beta" evidence="10">
    <location>
        <begin position="761"/>
        <end position="865"/>
    </location>
</feature>
<dbReference type="InterPro" id="IPR036852">
    <property type="entry name" value="Peptidase_S8/S53_dom_sf"/>
</dbReference>
<dbReference type="InterPro" id="IPR003644">
    <property type="entry name" value="Calx_beta"/>
</dbReference>
<dbReference type="GO" id="GO:0006508">
    <property type="term" value="P:proteolysis"/>
    <property type="evidence" value="ECO:0007669"/>
    <property type="project" value="UniProtKB-KW"/>
</dbReference>
<feature type="signal peptide" evidence="9">
    <location>
        <begin position="1"/>
        <end position="30"/>
    </location>
</feature>
<dbReference type="PRINTS" id="PR00723">
    <property type="entry name" value="SUBTILISIN"/>
</dbReference>
<sequence>MTRTRLHPAAVPVVAVLALAAAGAAVPGRAAEAVPRASVQPDSTSIHLRGVDLDTSAPPQGLAARARAAVDGTAPVPGRQLRLVQYAGPIQPRWYAALEARARVVSYVPDHAYLVWVTQADAEALAAEAADGDGAVVWSGPLDPAYRLAPELRDPPDDTSGTVDITLQVVDNPAGAAAVASLEASATVLGEPYDLAGLTTVSVRVPAADVEGLAALAPVVDVEPVAAPEPLDEVQGQLLAGDAVVRVGGRTRPSGPGYLAWLDRLGFPHDPSAYPQVVVVDDGLDNGSVSTGVDDLYLQGRRTNASRVASNVNCTRDSQADGLAGHGTINVGIVGGYNDGTGAANVDANGFHYGLGVSPWGRVGSLKVFRNNGDFDLTVCGGTVSAMVRRAYLAGAGLTSNSWGSAVNGAYDAQARAYDVLTRDASSAVAGNQEMLHVFAAGNAGADAGTISSPASAKNVLTVGATENVRDQDTLDGCGEVNGDSDSDIADFSSRGPTADLRVKPDLVAAGTHVQGPASQVSGYVGDGVCGAASGDQRYYPAGQTRYTWSSGTSHSTPAIAGAASLVQSWYGRVLAPGATASPAMLKALLLSTPRYLDGTGAGGSLPSSAQGYGVPDLGELFDPTTARFATDQQTLLTASGQTWTRDLAVTDPTEPVRVTLAWTDAPGSTVGSAYVNDLDLEVLAGGQTYRGNVFSGATSVTGGSADPRNNVESVFLPPGTTGPVTLRVRGTNIAGDGVPGNATPLDQDFALTAGNVGVPQVVTPVDTPSPVTTQPSLSVAGAKVREGDRGTRRLAFTVSLSAPSSSPVTFAWRTRNGTARAPSDYRAGRGTVTVPAGTTSVRLVVRVRGDRRPERDERFRVVVSGVSGAVLQGSGTATGRIRDDD</sequence>
<dbReference type="PANTHER" id="PTHR43399">
    <property type="entry name" value="SUBTILISIN-RELATED"/>
    <property type="match status" value="1"/>
</dbReference>
<evidence type="ECO:0000256" key="6">
    <source>
        <dbReference type="ARBA" id="ARBA00022825"/>
    </source>
</evidence>
<dbReference type="InterPro" id="IPR051048">
    <property type="entry name" value="Peptidase_S8/S53_subtilisin"/>
</dbReference>
<keyword evidence="7" id="KW-0106">Calcium</keyword>
<name>A0A6L7F281_9ACTN</name>
<evidence type="ECO:0000256" key="3">
    <source>
        <dbReference type="ARBA" id="ARBA00022729"/>
    </source>
</evidence>
<dbReference type="InterPro" id="IPR008979">
    <property type="entry name" value="Galactose-bd-like_sf"/>
</dbReference>
<dbReference type="Gene3D" id="3.40.50.200">
    <property type="entry name" value="Peptidase S8/S53 domain"/>
    <property type="match status" value="1"/>
</dbReference>
<dbReference type="PROSITE" id="PS00138">
    <property type="entry name" value="SUBTILASE_SER"/>
    <property type="match status" value="1"/>
</dbReference>
<feature type="active site" description="Charge relay system" evidence="8">
    <location>
        <position position="326"/>
    </location>
</feature>
<feature type="active site" description="Charge relay system" evidence="8">
    <location>
        <position position="554"/>
    </location>
</feature>
<dbReference type="CDD" id="cd04842">
    <property type="entry name" value="Peptidases_S8_Kp43_protease"/>
    <property type="match status" value="1"/>
</dbReference>
<evidence type="ECO:0000256" key="2">
    <source>
        <dbReference type="ARBA" id="ARBA00022670"/>
    </source>
</evidence>
<keyword evidence="5 8" id="KW-0378">Hydrolase</keyword>
<evidence type="ECO:0000256" key="9">
    <source>
        <dbReference type="SAM" id="SignalP"/>
    </source>
</evidence>
<evidence type="ECO:0000256" key="4">
    <source>
        <dbReference type="ARBA" id="ARBA00022737"/>
    </source>
</evidence>
<reference evidence="11 12" key="1">
    <citation type="submission" date="2019-12" db="EMBL/GenBank/DDBJ databases">
        <authorList>
            <person name="Kun Z."/>
        </authorList>
    </citation>
    <scope>NUCLEOTIDE SEQUENCE [LARGE SCALE GENOMIC DNA]</scope>
    <source>
        <strain evidence="11 12">YIM 123512</strain>
    </source>
</reference>
<dbReference type="PANTHER" id="PTHR43399:SF4">
    <property type="entry name" value="CELL WALL-ASSOCIATED PROTEASE"/>
    <property type="match status" value="1"/>
</dbReference>
<evidence type="ECO:0000256" key="1">
    <source>
        <dbReference type="ARBA" id="ARBA00011073"/>
    </source>
</evidence>
<dbReference type="GO" id="GO:0016020">
    <property type="term" value="C:membrane"/>
    <property type="evidence" value="ECO:0007669"/>
    <property type="project" value="InterPro"/>
</dbReference>
<proteinExistence type="inferred from homology"/>
<keyword evidence="3 9" id="KW-0732">Signal</keyword>
<accession>A0A6L7F281</accession>
<dbReference type="EMBL" id="WUEK01000004">
    <property type="protein sequence ID" value="MXG89384.1"/>
    <property type="molecule type" value="Genomic_DNA"/>
</dbReference>
<dbReference type="InterPro" id="IPR038081">
    <property type="entry name" value="CalX-like_sf"/>
</dbReference>
<dbReference type="Gene3D" id="2.60.120.380">
    <property type="match status" value="1"/>
</dbReference>